<evidence type="ECO:0000256" key="1">
    <source>
        <dbReference type="SAM" id="Phobius"/>
    </source>
</evidence>
<organism evidence="2 3">
    <name type="scientific">Pseudoroseicyclus tamaricis</name>
    <dbReference type="NCBI Taxonomy" id="2705421"/>
    <lineage>
        <taxon>Bacteria</taxon>
        <taxon>Pseudomonadati</taxon>
        <taxon>Pseudomonadota</taxon>
        <taxon>Alphaproteobacteria</taxon>
        <taxon>Rhodobacterales</taxon>
        <taxon>Paracoccaceae</taxon>
        <taxon>Pseudoroseicyclus</taxon>
    </lineage>
</organism>
<comment type="caution">
    <text evidence="2">The sequence shown here is derived from an EMBL/GenBank/DDBJ whole genome shotgun (WGS) entry which is preliminary data.</text>
</comment>
<keyword evidence="1" id="KW-0812">Transmembrane</keyword>
<gene>
    <name evidence="2" type="ORF">GZA08_01220</name>
</gene>
<dbReference type="EMBL" id="JAAGAB010000001">
    <property type="protein sequence ID" value="NDU99590.1"/>
    <property type="molecule type" value="Genomic_DNA"/>
</dbReference>
<feature type="transmembrane region" description="Helical" evidence="1">
    <location>
        <begin position="212"/>
        <end position="229"/>
    </location>
</feature>
<keyword evidence="1" id="KW-0472">Membrane</keyword>
<keyword evidence="3" id="KW-1185">Reference proteome</keyword>
<name>A0A6B2JF38_9RHOB</name>
<protein>
    <submittedName>
        <fullName evidence="2">Uncharacterized protein</fullName>
    </submittedName>
</protein>
<dbReference type="AlphaFoldDB" id="A0A6B2JF38"/>
<feature type="transmembrane region" description="Helical" evidence="1">
    <location>
        <begin position="170"/>
        <end position="192"/>
    </location>
</feature>
<dbReference type="Proteomes" id="UP000474757">
    <property type="component" value="Unassembled WGS sequence"/>
</dbReference>
<proteinExistence type="predicted"/>
<sequence>MTALPGLRAASRPLLLPADRLARTVLYLLLLGDVCLVGVSTLLELRLILGGEVNGRLHNLMRLNNDFGVPECFNFLKWSIALLAFGLAWLPGRRLASLCLLLITALIFADDIGQIHEAVGARLAAAVEGPGPLGLRIEDVGELVYWALQGLVVLALLVAAYRAGDGVERAFVLAFGLAIGGMIVAGAGFDMLHSAVDRPLWLHRVIAVAEDGGEMVFISLACVCAIGLAR</sequence>
<feature type="transmembrane region" description="Helical" evidence="1">
    <location>
        <begin position="143"/>
        <end position="163"/>
    </location>
</feature>
<reference evidence="2 3" key="1">
    <citation type="submission" date="2020-02" db="EMBL/GenBank/DDBJ databases">
        <title>Pseudoroseicyclus tamarix, sp. nov., isolated from offshore sediment of a Tamarix chinensis forest.</title>
        <authorList>
            <person name="Gai Y."/>
        </authorList>
    </citation>
    <scope>NUCLEOTIDE SEQUENCE [LARGE SCALE GENOMIC DNA]</scope>
    <source>
        <strain evidence="2 3">CLL3-39</strain>
    </source>
</reference>
<evidence type="ECO:0000313" key="3">
    <source>
        <dbReference type="Proteomes" id="UP000474757"/>
    </source>
</evidence>
<keyword evidence="1" id="KW-1133">Transmembrane helix</keyword>
<feature type="transmembrane region" description="Helical" evidence="1">
    <location>
        <begin position="95"/>
        <end position="113"/>
    </location>
</feature>
<feature type="transmembrane region" description="Helical" evidence="1">
    <location>
        <begin position="25"/>
        <end position="48"/>
    </location>
</feature>
<dbReference type="RefSeq" id="WP_163889214.1">
    <property type="nucleotide sequence ID" value="NZ_JAAFYS010000001.1"/>
</dbReference>
<evidence type="ECO:0000313" key="2">
    <source>
        <dbReference type="EMBL" id="NDU99590.1"/>
    </source>
</evidence>
<accession>A0A6B2JF38</accession>
<feature type="transmembrane region" description="Helical" evidence="1">
    <location>
        <begin position="68"/>
        <end position="88"/>
    </location>
</feature>